<keyword evidence="7 8" id="KW-0275">Fatty acid biosynthesis</keyword>
<evidence type="ECO:0000256" key="8">
    <source>
        <dbReference type="HAMAP-Rule" id="MF_00101"/>
    </source>
</evidence>
<dbReference type="OrthoDB" id="517356at2"/>
<dbReference type="InterPro" id="IPR008278">
    <property type="entry name" value="4-PPantetheinyl_Trfase_dom"/>
</dbReference>
<reference evidence="10 11" key="1">
    <citation type="submission" date="2019-07" db="EMBL/GenBank/DDBJ databases">
        <title>Genome sequencing of KACC 19320.</title>
        <authorList>
            <person name="Heo J."/>
            <person name="Kim S.-J."/>
            <person name="Kim J.-S."/>
            <person name="Hong S.-B."/>
            <person name="Kwon S.-W."/>
        </authorList>
    </citation>
    <scope>NUCLEOTIDE SEQUENCE [LARGE SCALE GENOMIC DNA]</scope>
    <source>
        <strain evidence="10 11">KACC 19320</strain>
    </source>
</reference>
<gene>
    <name evidence="8" type="primary">acpS</name>
    <name evidence="10" type="ORF">FLP15_10660</name>
</gene>
<keyword evidence="11" id="KW-1185">Reference proteome</keyword>
<dbReference type="InterPro" id="IPR037143">
    <property type="entry name" value="4-PPantetheinyl_Trfase_dom_sf"/>
</dbReference>
<dbReference type="Proteomes" id="UP000315128">
    <property type="component" value="Chromosome"/>
</dbReference>
<evidence type="ECO:0000256" key="7">
    <source>
        <dbReference type="ARBA" id="ARBA00023160"/>
    </source>
</evidence>
<evidence type="ECO:0000313" key="10">
    <source>
        <dbReference type="EMBL" id="QDK71540.1"/>
    </source>
</evidence>
<dbReference type="EC" id="2.7.8.7" evidence="8"/>
<dbReference type="HAMAP" id="MF_00101">
    <property type="entry name" value="AcpS"/>
    <property type="match status" value="1"/>
</dbReference>
<keyword evidence="3 8" id="KW-0479">Metal-binding</keyword>
<keyword evidence="5 8" id="KW-0460">Magnesium</keyword>
<evidence type="ECO:0000313" key="11">
    <source>
        <dbReference type="Proteomes" id="UP000315128"/>
    </source>
</evidence>
<proteinExistence type="inferred from homology"/>
<feature type="binding site" evidence="8">
    <location>
        <position position="59"/>
    </location>
    <ligand>
        <name>Mg(2+)</name>
        <dbReference type="ChEBI" id="CHEBI:18420"/>
    </ligand>
</feature>
<dbReference type="Pfam" id="PF01648">
    <property type="entry name" value="ACPS"/>
    <property type="match status" value="1"/>
</dbReference>
<sequence>MIFGNGVDNVELTRIQKALEHSERFVEQVLTASELEKFKSFNSTNRKTEFLAGRWAAKEAYSKAYGTGISKQLGMHDLEIQNDELGKPYFSKHPFSGEVHLSISHSSLEAVAFVVLEKNE</sequence>
<dbReference type="GO" id="GO:0006633">
    <property type="term" value="P:fatty acid biosynthetic process"/>
    <property type="evidence" value="ECO:0007669"/>
    <property type="project" value="UniProtKB-UniRule"/>
</dbReference>
<dbReference type="AlphaFoldDB" id="A0A514ZAD0"/>
<comment type="similarity">
    <text evidence="8">Belongs to the P-Pant transferase superfamily. AcpS family.</text>
</comment>
<dbReference type="GO" id="GO:0008897">
    <property type="term" value="F:holo-[acyl-carrier-protein] synthase activity"/>
    <property type="evidence" value="ECO:0007669"/>
    <property type="project" value="UniProtKB-UniRule"/>
</dbReference>
<dbReference type="Gene3D" id="3.90.470.20">
    <property type="entry name" value="4'-phosphopantetheinyl transferase domain"/>
    <property type="match status" value="1"/>
</dbReference>
<evidence type="ECO:0000259" key="9">
    <source>
        <dbReference type="Pfam" id="PF01648"/>
    </source>
</evidence>
<dbReference type="SUPFAM" id="SSF56214">
    <property type="entry name" value="4'-phosphopantetheinyl transferase"/>
    <property type="match status" value="1"/>
</dbReference>
<comment type="function">
    <text evidence="8">Transfers the 4'-phosphopantetheine moiety from coenzyme A to a Ser of acyl-carrier-protein.</text>
</comment>
<comment type="cofactor">
    <cofactor evidence="8">
        <name>Mg(2+)</name>
        <dbReference type="ChEBI" id="CHEBI:18420"/>
    </cofactor>
</comment>
<dbReference type="InterPro" id="IPR002582">
    <property type="entry name" value="ACPS"/>
</dbReference>
<keyword evidence="8" id="KW-0963">Cytoplasm</keyword>
<name>A0A514ZAD0_9LACT</name>
<keyword evidence="2 8" id="KW-0808">Transferase</keyword>
<protein>
    <recommendedName>
        <fullName evidence="8">Holo-[acyl-carrier-protein] synthase</fullName>
        <shortName evidence="8">Holo-ACP synthase</shortName>
        <ecNumber evidence="8">2.7.8.7</ecNumber>
    </recommendedName>
    <alternativeName>
        <fullName evidence="8">4'-phosphopantetheinyl transferase AcpS</fullName>
    </alternativeName>
</protein>
<comment type="subcellular location">
    <subcellularLocation>
        <location evidence="8">Cytoplasm</location>
    </subcellularLocation>
</comment>
<dbReference type="InterPro" id="IPR004568">
    <property type="entry name" value="Ppantetheine-prot_Trfase_dom"/>
</dbReference>
<evidence type="ECO:0000256" key="4">
    <source>
        <dbReference type="ARBA" id="ARBA00022832"/>
    </source>
</evidence>
<feature type="domain" description="4'-phosphopantetheinyl transferase" evidence="9">
    <location>
        <begin position="6"/>
        <end position="106"/>
    </location>
</feature>
<dbReference type="GO" id="GO:0000287">
    <property type="term" value="F:magnesium ion binding"/>
    <property type="evidence" value="ECO:0007669"/>
    <property type="project" value="UniProtKB-UniRule"/>
</dbReference>
<comment type="catalytic activity">
    <reaction evidence="8">
        <text>apo-[ACP] + CoA = holo-[ACP] + adenosine 3',5'-bisphosphate + H(+)</text>
        <dbReference type="Rhea" id="RHEA:12068"/>
        <dbReference type="Rhea" id="RHEA-COMP:9685"/>
        <dbReference type="Rhea" id="RHEA-COMP:9690"/>
        <dbReference type="ChEBI" id="CHEBI:15378"/>
        <dbReference type="ChEBI" id="CHEBI:29999"/>
        <dbReference type="ChEBI" id="CHEBI:57287"/>
        <dbReference type="ChEBI" id="CHEBI:58343"/>
        <dbReference type="ChEBI" id="CHEBI:64479"/>
        <dbReference type="EC" id="2.7.8.7"/>
    </reaction>
</comment>
<evidence type="ECO:0000256" key="5">
    <source>
        <dbReference type="ARBA" id="ARBA00022842"/>
    </source>
</evidence>
<keyword evidence="1 8" id="KW-0444">Lipid biosynthesis</keyword>
<dbReference type="NCBIfam" id="TIGR00556">
    <property type="entry name" value="pantethn_trn"/>
    <property type="match status" value="1"/>
</dbReference>
<evidence type="ECO:0000256" key="6">
    <source>
        <dbReference type="ARBA" id="ARBA00023098"/>
    </source>
</evidence>
<dbReference type="RefSeq" id="WP_142767101.1">
    <property type="nucleotide sequence ID" value="NZ_CP041356.1"/>
</dbReference>
<keyword evidence="4 8" id="KW-0276">Fatty acid metabolism</keyword>
<dbReference type="KEGG" id="lack:FLP15_10660"/>
<evidence type="ECO:0000256" key="1">
    <source>
        <dbReference type="ARBA" id="ARBA00022516"/>
    </source>
</evidence>
<dbReference type="EMBL" id="CP041356">
    <property type="protein sequence ID" value="QDK71540.1"/>
    <property type="molecule type" value="Genomic_DNA"/>
</dbReference>
<evidence type="ECO:0000256" key="3">
    <source>
        <dbReference type="ARBA" id="ARBA00022723"/>
    </source>
</evidence>
<feature type="binding site" evidence="8">
    <location>
        <position position="8"/>
    </location>
    <ligand>
        <name>Mg(2+)</name>
        <dbReference type="ChEBI" id="CHEBI:18420"/>
    </ligand>
</feature>
<dbReference type="GO" id="GO:0005737">
    <property type="term" value="C:cytoplasm"/>
    <property type="evidence" value="ECO:0007669"/>
    <property type="project" value="UniProtKB-SubCell"/>
</dbReference>
<keyword evidence="6 8" id="KW-0443">Lipid metabolism</keyword>
<organism evidence="10 11">
    <name type="scientific">Lactococcus protaetiae</name>
    <dbReference type="NCBI Taxonomy" id="2592653"/>
    <lineage>
        <taxon>Bacteria</taxon>
        <taxon>Bacillati</taxon>
        <taxon>Bacillota</taxon>
        <taxon>Bacilli</taxon>
        <taxon>Lactobacillales</taxon>
        <taxon>Streptococcaceae</taxon>
        <taxon>Lactococcus</taxon>
    </lineage>
</organism>
<dbReference type="NCBIfam" id="TIGR00516">
    <property type="entry name" value="acpS"/>
    <property type="match status" value="1"/>
</dbReference>
<accession>A0A514ZAD0</accession>
<evidence type="ECO:0000256" key="2">
    <source>
        <dbReference type="ARBA" id="ARBA00022679"/>
    </source>
</evidence>